<dbReference type="InterPro" id="IPR037004">
    <property type="entry name" value="Exonuc_VII_ssu_sf"/>
</dbReference>
<evidence type="ECO:0000256" key="3">
    <source>
        <dbReference type="ARBA" id="ARBA00022722"/>
    </source>
</evidence>
<dbReference type="PANTHER" id="PTHR34137">
    <property type="entry name" value="EXODEOXYRIBONUCLEASE 7 SMALL SUBUNIT"/>
    <property type="match status" value="1"/>
</dbReference>
<keyword evidence="5 6" id="KW-0269">Exonuclease</keyword>
<feature type="coiled-coil region" evidence="7">
    <location>
        <begin position="3"/>
        <end position="61"/>
    </location>
</feature>
<dbReference type="GO" id="GO:0005829">
    <property type="term" value="C:cytosol"/>
    <property type="evidence" value="ECO:0007669"/>
    <property type="project" value="TreeGrafter"/>
</dbReference>
<comment type="subcellular location">
    <subcellularLocation>
        <location evidence="6">Cytoplasm</location>
    </subcellularLocation>
</comment>
<dbReference type="GO" id="GO:0006308">
    <property type="term" value="P:DNA catabolic process"/>
    <property type="evidence" value="ECO:0007669"/>
    <property type="project" value="UniProtKB-UniRule"/>
</dbReference>
<dbReference type="Pfam" id="PF02609">
    <property type="entry name" value="Exonuc_VII_S"/>
    <property type="match status" value="1"/>
</dbReference>
<comment type="function">
    <text evidence="6">Bidirectionally degrades single-stranded DNA into large acid-insoluble oligonucleotides, which are then degraded further into small acid-soluble oligonucleotides.</text>
</comment>
<dbReference type="GO" id="GO:0009318">
    <property type="term" value="C:exodeoxyribonuclease VII complex"/>
    <property type="evidence" value="ECO:0007669"/>
    <property type="project" value="UniProtKB-UniRule"/>
</dbReference>
<comment type="similarity">
    <text evidence="1 6">Belongs to the XseB family.</text>
</comment>
<dbReference type="InterPro" id="IPR003761">
    <property type="entry name" value="Exonuc_VII_S"/>
</dbReference>
<dbReference type="EMBL" id="DVNB01000104">
    <property type="protein sequence ID" value="HIU58173.1"/>
    <property type="molecule type" value="Genomic_DNA"/>
</dbReference>
<evidence type="ECO:0000256" key="6">
    <source>
        <dbReference type="HAMAP-Rule" id="MF_00337"/>
    </source>
</evidence>
<keyword evidence="2 6" id="KW-0963">Cytoplasm</keyword>
<sequence>MAVKTFEDNMKELEAIAARLESGEVTLDESLKLFETGIKLSKACKKKLDEAEKKVKILVADDNGGMSEENFEAGE</sequence>
<keyword evidence="7" id="KW-0175">Coiled coil</keyword>
<organism evidence="8 9">
    <name type="scientific">Candidatus Ornithomonoglobus merdipullorum</name>
    <dbReference type="NCBI Taxonomy" id="2840895"/>
    <lineage>
        <taxon>Bacteria</taxon>
        <taxon>Bacillati</taxon>
        <taxon>Bacillota</taxon>
        <taxon>Clostridia</taxon>
        <taxon>Candidatus Ornithomonoglobus</taxon>
    </lineage>
</organism>
<protein>
    <recommendedName>
        <fullName evidence="6">Exodeoxyribonuclease 7 small subunit</fullName>
        <ecNumber evidence="6">3.1.11.6</ecNumber>
    </recommendedName>
    <alternativeName>
        <fullName evidence="6">Exodeoxyribonuclease VII small subunit</fullName>
        <shortName evidence="6">Exonuclease VII small subunit</shortName>
    </alternativeName>
</protein>
<name>A0A9D1MDN0_9FIRM</name>
<reference evidence="8" key="2">
    <citation type="journal article" date="2021" name="PeerJ">
        <title>Extensive microbial diversity within the chicken gut microbiome revealed by metagenomics and culture.</title>
        <authorList>
            <person name="Gilroy R."/>
            <person name="Ravi A."/>
            <person name="Getino M."/>
            <person name="Pursley I."/>
            <person name="Horton D.L."/>
            <person name="Alikhan N.F."/>
            <person name="Baker D."/>
            <person name="Gharbi K."/>
            <person name="Hall N."/>
            <person name="Watson M."/>
            <person name="Adriaenssens E.M."/>
            <person name="Foster-Nyarko E."/>
            <person name="Jarju S."/>
            <person name="Secka A."/>
            <person name="Antonio M."/>
            <person name="Oren A."/>
            <person name="Chaudhuri R.R."/>
            <person name="La Ragione R."/>
            <person name="Hildebrand F."/>
            <person name="Pallen M.J."/>
        </authorList>
    </citation>
    <scope>NUCLEOTIDE SEQUENCE</scope>
    <source>
        <strain evidence="8">USAMLcec3-3695</strain>
    </source>
</reference>
<evidence type="ECO:0000256" key="5">
    <source>
        <dbReference type="ARBA" id="ARBA00022839"/>
    </source>
</evidence>
<dbReference type="NCBIfam" id="TIGR01280">
    <property type="entry name" value="xseB"/>
    <property type="match status" value="1"/>
</dbReference>
<evidence type="ECO:0000256" key="7">
    <source>
        <dbReference type="SAM" id="Coils"/>
    </source>
</evidence>
<comment type="subunit">
    <text evidence="6">Heterooligomer composed of large and small subunits.</text>
</comment>
<proteinExistence type="inferred from homology"/>
<dbReference type="Gene3D" id="1.10.287.1040">
    <property type="entry name" value="Exonuclease VII, small subunit"/>
    <property type="match status" value="1"/>
</dbReference>
<comment type="catalytic activity">
    <reaction evidence="6">
        <text>Exonucleolytic cleavage in either 5'- to 3'- or 3'- to 5'-direction to yield nucleoside 5'-phosphates.</text>
        <dbReference type="EC" id="3.1.11.6"/>
    </reaction>
</comment>
<accession>A0A9D1MDN0</accession>
<dbReference type="GO" id="GO:0008855">
    <property type="term" value="F:exodeoxyribonuclease VII activity"/>
    <property type="evidence" value="ECO:0007669"/>
    <property type="project" value="UniProtKB-UniRule"/>
</dbReference>
<evidence type="ECO:0000313" key="8">
    <source>
        <dbReference type="EMBL" id="HIU58173.1"/>
    </source>
</evidence>
<dbReference type="NCBIfam" id="NF002140">
    <property type="entry name" value="PRK00977.1-4"/>
    <property type="match status" value="1"/>
</dbReference>
<keyword evidence="4 6" id="KW-0378">Hydrolase</keyword>
<dbReference type="AlphaFoldDB" id="A0A9D1MDN0"/>
<evidence type="ECO:0000256" key="4">
    <source>
        <dbReference type="ARBA" id="ARBA00022801"/>
    </source>
</evidence>
<gene>
    <name evidence="6 8" type="primary">xseB</name>
    <name evidence="8" type="ORF">IAA61_10265</name>
</gene>
<dbReference type="PIRSF" id="PIRSF006488">
    <property type="entry name" value="Exonuc_VII_S"/>
    <property type="match status" value="1"/>
</dbReference>
<evidence type="ECO:0000313" key="9">
    <source>
        <dbReference type="Proteomes" id="UP000824109"/>
    </source>
</evidence>
<dbReference type="SUPFAM" id="SSF116842">
    <property type="entry name" value="XseB-like"/>
    <property type="match status" value="1"/>
</dbReference>
<dbReference type="PANTHER" id="PTHR34137:SF1">
    <property type="entry name" value="EXODEOXYRIBONUCLEASE 7 SMALL SUBUNIT"/>
    <property type="match status" value="1"/>
</dbReference>
<evidence type="ECO:0000256" key="1">
    <source>
        <dbReference type="ARBA" id="ARBA00009998"/>
    </source>
</evidence>
<comment type="caution">
    <text evidence="8">The sequence shown here is derived from an EMBL/GenBank/DDBJ whole genome shotgun (WGS) entry which is preliminary data.</text>
</comment>
<dbReference type="HAMAP" id="MF_00337">
    <property type="entry name" value="Exonuc_7_S"/>
    <property type="match status" value="1"/>
</dbReference>
<evidence type="ECO:0000256" key="2">
    <source>
        <dbReference type="ARBA" id="ARBA00022490"/>
    </source>
</evidence>
<dbReference type="EC" id="3.1.11.6" evidence="6"/>
<reference evidence="8" key="1">
    <citation type="submission" date="2020-10" db="EMBL/GenBank/DDBJ databases">
        <authorList>
            <person name="Gilroy R."/>
        </authorList>
    </citation>
    <scope>NUCLEOTIDE SEQUENCE</scope>
    <source>
        <strain evidence="8">USAMLcec3-3695</strain>
    </source>
</reference>
<dbReference type="Proteomes" id="UP000824109">
    <property type="component" value="Unassembled WGS sequence"/>
</dbReference>
<keyword evidence="3 6" id="KW-0540">Nuclease</keyword>